<feature type="transmembrane region" description="Helical" evidence="1">
    <location>
        <begin position="33"/>
        <end position="53"/>
    </location>
</feature>
<accession>A0ABS4FLW4</accession>
<keyword evidence="1" id="KW-1133">Transmembrane helix</keyword>
<keyword evidence="1" id="KW-0472">Membrane</keyword>
<proteinExistence type="predicted"/>
<evidence type="ECO:0000313" key="2">
    <source>
        <dbReference type="EMBL" id="MBP1903572.1"/>
    </source>
</evidence>
<comment type="caution">
    <text evidence="2">The sequence shown here is derived from an EMBL/GenBank/DDBJ whole genome shotgun (WGS) entry which is preliminary data.</text>
</comment>
<evidence type="ECO:0000256" key="1">
    <source>
        <dbReference type="SAM" id="Phobius"/>
    </source>
</evidence>
<keyword evidence="3" id="KW-1185">Reference proteome</keyword>
<keyword evidence="1" id="KW-0812">Transmembrane</keyword>
<organism evidence="2 3">
    <name type="scientific">Paenibacillus turicensis</name>
    <dbReference type="NCBI Taxonomy" id="160487"/>
    <lineage>
        <taxon>Bacteria</taxon>
        <taxon>Bacillati</taxon>
        <taxon>Bacillota</taxon>
        <taxon>Bacilli</taxon>
        <taxon>Bacillales</taxon>
        <taxon>Paenibacillaceae</taxon>
        <taxon>Paenibacillus</taxon>
    </lineage>
</organism>
<dbReference type="EMBL" id="JAGGKG010000001">
    <property type="protein sequence ID" value="MBP1903572.1"/>
    <property type="molecule type" value="Genomic_DNA"/>
</dbReference>
<dbReference type="Proteomes" id="UP001519272">
    <property type="component" value="Unassembled WGS sequence"/>
</dbReference>
<gene>
    <name evidence="2" type="ORF">J2Z32_000184</name>
</gene>
<protein>
    <submittedName>
        <fullName evidence="2">ABC-type multidrug transport system permease subunit</fullName>
    </submittedName>
</protein>
<feature type="transmembrane region" description="Helical" evidence="1">
    <location>
        <begin position="7"/>
        <end position="27"/>
    </location>
</feature>
<sequence>MIFAYMFVAVIVYFVLIFLGYITSLQFFEGECFALYLVLFIIIGCLVYISSQIKELIDLAEKKQGNKKK</sequence>
<name>A0ABS4FLW4_9BACL</name>
<evidence type="ECO:0000313" key="3">
    <source>
        <dbReference type="Proteomes" id="UP001519272"/>
    </source>
</evidence>
<reference evidence="2 3" key="1">
    <citation type="submission" date="2021-03" db="EMBL/GenBank/DDBJ databases">
        <title>Genomic Encyclopedia of Type Strains, Phase IV (KMG-IV): sequencing the most valuable type-strain genomes for metagenomic binning, comparative biology and taxonomic classification.</title>
        <authorList>
            <person name="Goeker M."/>
        </authorList>
    </citation>
    <scope>NUCLEOTIDE SEQUENCE [LARGE SCALE GENOMIC DNA]</scope>
    <source>
        <strain evidence="2 3">DSM 14349</strain>
    </source>
</reference>